<organism evidence="4 5">
    <name type="scientific">Corynebacterium suicordis DSM 45110</name>
    <dbReference type="NCBI Taxonomy" id="1121369"/>
    <lineage>
        <taxon>Bacteria</taxon>
        <taxon>Bacillati</taxon>
        <taxon>Actinomycetota</taxon>
        <taxon>Actinomycetes</taxon>
        <taxon>Mycobacteriales</taxon>
        <taxon>Corynebacteriaceae</taxon>
        <taxon>Corynebacterium</taxon>
    </lineage>
</organism>
<accession>A0ABR9ZIH9</accession>
<dbReference type="InterPro" id="IPR029063">
    <property type="entry name" value="SAM-dependent_MTases_sf"/>
</dbReference>
<evidence type="ECO:0000313" key="5">
    <source>
        <dbReference type="Proteomes" id="UP000635902"/>
    </source>
</evidence>
<comment type="caution">
    <text evidence="4">The sequence shown here is derived from an EMBL/GenBank/DDBJ whole genome shotgun (WGS) entry which is preliminary data.</text>
</comment>
<dbReference type="SUPFAM" id="SSF53335">
    <property type="entry name" value="S-adenosyl-L-methionine-dependent methyltransferases"/>
    <property type="match status" value="1"/>
</dbReference>
<proteinExistence type="predicted"/>
<evidence type="ECO:0000256" key="1">
    <source>
        <dbReference type="ARBA" id="ARBA00022603"/>
    </source>
</evidence>
<keyword evidence="5" id="KW-1185">Reference proteome</keyword>
<keyword evidence="1" id="KW-0489">Methyltransferase</keyword>
<keyword evidence="3" id="KW-0949">S-adenosyl-L-methionine</keyword>
<evidence type="ECO:0000313" key="4">
    <source>
        <dbReference type="EMBL" id="MBF4553251.1"/>
    </source>
</evidence>
<dbReference type="Pfam" id="PF01596">
    <property type="entry name" value="Methyltransf_3"/>
    <property type="match status" value="1"/>
</dbReference>
<evidence type="ECO:0000256" key="3">
    <source>
        <dbReference type="ARBA" id="ARBA00022691"/>
    </source>
</evidence>
<sequence>MVAVVNAAQTSPLESIRSLVADTAAQDEIIAAANEAAAEFGLSTPDALTTEFLTFLAARAAANATQAAHTPTAIVMSPACGVIGLHLFQGLSMQESSVQGAGNGHVTCIEPEVQHQKLARMAFEAAGKRQNTFRFLPSAPLDVVGRLAQDSYDIAIADTPEEDLLRIVEATLPALRPGGVLVLLDSLLDGLIADSSRTDRQTVAAREADSAIRDMPGVTCSRLPLGAGLTLITKHA</sequence>
<dbReference type="EMBL" id="JADKMY010000001">
    <property type="protein sequence ID" value="MBF4553251.1"/>
    <property type="molecule type" value="Genomic_DNA"/>
</dbReference>
<name>A0ABR9ZIH9_9CORY</name>
<keyword evidence="2" id="KW-0808">Transferase</keyword>
<dbReference type="Proteomes" id="UP000635902">
    <property type="component" value="Unassembled WGS sequence"/>
</dbReference>
<evidence type="ECO:0000256" key="2">
    <source>
        <dbReference type="ARBA" id="ARBA00022679"/>
    </source>
</evidence>
<dbReference type="InterPro" id="IPR002935">
    <property type="entry name" value="SAM_O-MeTrfase"/>
</dbReference>
<dbReference type="Gene3D" id="3.40.50.150">
    <property type="entry name" value="Vaccinia Virus protein VP39"/>
    <property type="match status" value="1"/>
</dbReference>
<dbReference type="PROSITE" id="PS51682">
    <property type="entry name" value="SAM_OMT_I"/>
    <property type="match status" value="1"/>
</dbReference>
<gene>
    <name evidence="4" type="ORF">IRY30_04030</name>
</gene>
<protein>
    <submittedName>
        <fullName evidence="4">O-methyltransferase</fullName>
    </submittedName>
</protein>
<reference evidence="4 5" key="1">
    <citation type="submission" date="2020-10" db="EMBL/GenBank/DDBJ databases">
        <title>Novel species in genus Corynebacterium.</title>
        <authorList>
            <person name="Zhang G."/>
        </authorList>
    </citation>
    <scope>NUCLEOTIDE SEQUENCE [LARGE SCALE GENOMIC DNA]</scope>
    <source>
        <strain evidence="4 5">DSM 45110</strain>
    </source>
</reference>